<dbReference type="AlphaFoldDB" id="A0A9W5LK23"/>
<protein>
    <submittedName>
        <fullName evidence="1">Uncharacterized protein</fullName>
    </submittedName>
</protein>
<organism evidence="1 2">
    <name type="scientific">Bacillus inaquosorum KCTC 13429</name>
    <dbReference type="NCBI Taxonomy" id="1236548"/>
    <lineage>
        <taxon>Bacteria</taxon>
        <taxon>Bacillati</taxon>
        <taxon>Bacillota</taxon>
        <taxon>Bacilli</taxon>
        <taxon>Bacillales</taxon>
        <taxon>Bacillaceae</taxon>
        <taxon>Bacillus</taxon>
    </lineage>
</organism>
<evidence type="ECO:0000313" key="2">
    <source>
        <dbReference type="Proteomes" id="UP000011182"/>
    </source>
</evidence>
<reference evidence="1 2" key="1">
    <citation type="journal article" date="2014" name="Syst. Appl. Microbiol.">
        <title>Genomic insights into the taxonomic status of the three subspecies of Bacillus subtilis.</title>
        <authorList>
            <person name="Yi H."/>
            <person name="Chun J."/>
            <person name="Cha C.J."/>
        </authorList>
    </citation>
    <scope>NUCLEOTIDE SEQUENCE [LARGE SCALE GENOMIC DNA]</scope>
    <source>
        <strain evidence="1 2">KCTC 13429</strain>
    </source>
</reference>
<comment type="caution">
    <text evidence="1">The sequence shown here is derived from an EMBL/GenBank/DDBJ whole genome shotgun (WGS) entry which is preliminary data.</text>
</comment>
<gene>
    <name evidence="1" type="ORF">BSI_12830</name>
</gene>
<name>A0A9W5LK23_9BACI</name>
<keyword evidence="2" id="KW-1185">Reference proteome</keyword>
<accession>A0A9W5LK23</accession>
<sequence>MTVKQDYKPVLQQAIEVFEQKYGDNGRNYLMFLLQDNLMKTVGGQK</sequence>
<proteinExistence type="predicted"/>
<dbReference type="EMBL" id="AMXN01000002">
    <property type="protein sequence ID" value="ELS62204.1"/>
    <property type="molecule type" value="Genomic_DNA"/>
</dbReference>
<evidence type="ECO:0000313" key="1">
    <source>
        <dbReference type="EMBL" id="ELS62204.1"/>
    </source>
</evidence>
<dbReference type="Proteomes" id="UP000011182">
    <property type="component" value="Unassembled WGS sequence"/>
</dbReference>
<dbReference type="RefSeq" id="WP_003237426.1">
    <property type="nucleotide sequence ID" value="NZ_AMXN01000002.1"/>
</dbReference>